<evidence type="ECO:0000313" key="2">
    <source>
        <dbReference type="EMBL" id="PJJ83325.1"/>
    </source>
</evidence>
<evidence type="ECO:0000313" key="3">
    <source>
        <dbReference type="Proteomes" id="UP000242687"/>
    </source>
</evidence>
<dbReference type="AlphaFoldDB" id="A0A2H9VR92"/>
<evidence type="ECO:0000256" key="1">
    <source>
        <dbReference type="SAM" id="MobiDB-lite"/>
    </source>
</evidence>
<dbReference type="Proteomes" id="UP000242687">
    <property type="component" value="Unassembled WGS sequence"/>
</dbReference>
<sequence>MLPGRHQPMVSFFAVLFFCFITNVSRAQVANQSDWNVPPPLAPGTITKGDAEGRAGSRSTAVLRISDVTATVQPAAPYSVPELAPVSTTPPATNQPEQPASEMIAALPDTPLPEAPETPQMPDRTMQDAPEPPLAAVPMPAAPELPAPPQMPTGSANSVTTNNGLFPLMPAVSQPTQLTPPPAATILWKTPGVPESVNLN</sequence>
<name>A0A2H9VR92_9SPHI</name>
<feature type="compositionally biased region" description="Polar residues" evidence="1">
    <location>
        <begin position="153"/>
        <end position="162"/>
    </location>
</feature>
<proteinExistence type="predicted"/>
<accession>A0A2H9VR92</accession>
<dbReference type="EMBL" id="PGFJ01000001">
    <property type="protein sequence ID" value="PJJ83325.1"/>
    <property type="molecule type" value="Genomic_DNA"/>
</dbReference>
<feature type="region of interest" description="Disordered" evidence="1">
    <location>
        <begin position="109"/>
        <end position="162"/>
    </location>
</feature>
<reference evidence="2 3" key="1">
    <citation type="submission" date="2017-11" db="EMBL/GenBank/DDBJ databases">
        <title>Genomic Encyclopedia of Archaeal and Bacterial Type Strains, Phase II (KMG-II): From Individual Species to Whole Genera.</title>
        <authorList>
            <person name="Goeker M."/>
        </authorList>
    </citation>
    <scope>NUCLEOTIDE SEQUENCE [LARGE SCALE GENOMIC DNA]</scope>
    <source>
        <strain evidence="2 3">DSM 28175</strain>
    </source>
</reference>
<gene>
    <name evidence="2" type="ORF">CLV57_0305</name>
</gene>
<protein>
    <submittedName>
        <fullName evidence="2">Uncharacterized protein</fullName>
    </submittedName>
</protein>
<dbReference type="OrthoDB" id="799666at2"/>
<feature type="compositionally biased region" description="Pro residues" evidence="1">
    <location>
        <begin position="130"/>
        <end position="151"/>
    </location>
</feature>
<comment type="caution">
    <text evidence="2">The sequence shown here is derived from an EMBL/GenBank/DDBJ whole genome shotgun (WGS) entry which is preliminary data.</text>
</comment>
<keyword evidence="3" id="KW-1185">Reference proteome</keyword>
<organism evidence="2 3">
    <name type="scientific">Mucilaginibacter auburnensis</name>
    <dbReference type="NCBI Taxonomy" id="1457233"/>
    <lineage>
        <taxon>Bacteria</taxon>
        <taxon>Pseudomonadati</taxon>
        <taxon>Bacteroidota</taxon>
        <taxon>Sphingobacteriia</taxon>
        <taxon>Sphingobacteriales</taxon>
        <taxon>Sphingobacteriaceae</taxon>
        <taxon>Mucilaginibacter</taxon>
    </lineage>
</organism>